<evidence type="ECO:0000256" key="1">
    <source>
        <dbReference type="ARBA" id="ARBA00022490"/>
    </source>
</evidence>
<dbReference type="Proteomes" id="UP001176940">
    <property type="component" value="Unassembled WGS sequence"/>
</dbReference>
<organism evidence="7 8">
    <name type="scientific">Ranitomeya imitator</name>
    <name type="common">mimic poison frog</name>
    <dbReference type="NCBI Taxonomy" id="111125"/>
    <lineage>
        <taxon>Eukaryota</taxon>
        <taxon>Metazoa</taxon>
        <taxon>Chordata</taxon>
        <taxon>Craniata</taxon>
        <taxon>Vertebrata</taxon>
        <taxon>Euteleostomi</taxon>
        <taxon>Amphibia</taxon>
        <taxon>Batrachia</taxon>
        <taxon>Anura</taxon>
        <taxon>Neobatrachia</taxon>
        <taxon>Hyloidea</taxon>
        <taxon>Dendrobatidae</taxon>
        <taxon>Dendrobatinae</taxon>
        <taxon>Ranitomeya</taxon>
    </lineage>
</organism>
<feature type="compositionally biased region" description="Polar residues" evidence="4">
    <location>
        <begin position="553"/>
        <end position="573"/>
    </location>
</feature>
<dbReference type="InterPro" id="IPR008978">
    <property type="entry name" value="HSP20-like_chaperone"/>
</dbReference>
<evidence type="ECO:0000259" key="5">
    <source>
        <dbReference type="Pfam" id="PF08190"/>
    </source>
</evidence>
<evidence type="ECO:0000256" key="4">
    <source>
        <dbReference type="SAM" id="MobiDB-lite"/>
    </source>
</evidence>
<accession>A0ABN9LXE1</accession>
<dbReference type="InterPro" id="IPR012981">
    <property type="entry name" value="PIH1_N"/>
</dbReference>
<dbReference type="Gene3D" id="2.60.40.790">
    <property type="match status" value="1"/>
</dbReference>
<dbReference type="Pfam" id="PF08190">
    <property type="entry name" value="PIH1"/>
    <property type="match status" value="1"/>
</dbReference>
<evidence type="ECO:0000313" key="8">
    <source>
        <dbReference type="Proteomes" id="UP001176940"/>
    </source>
</evidence>
<evidence type="ECO:0000313" key="7">
    <source>
        <dbReference type="EMBL" id="CAJ0953393.1"/>
    </source>
</evidence>
<protein>
    <recommendedName>
        <fullName evidence="3">Protein kintoun</fullName>
    </recommendedName>
    <alternativeName>
        <fullName evidence="3">Dynein assembly factor 2, axonemal</fullName>
    </alternativeName>
</protein>
<dbReference type="PANTHER" id="PTHR22997:SF3">
    <property type="entry name" value="PROTEIN KINTOUN"/>
    <property type="match status" value="1"/>
</dbReference>
<dbReference type="InterPro" id="IPR050734">
    <property type="entry name" value="PIH1/Kintoun_subfamily"/>
</dbReference>
<dbReference type="EMBL" id="CAUEEQ010036644">
    <property type="protein sequence ID" value="CAJ0953393.1"/>
    <property type="molecule type" value="Genomic_DNA"/>
</dbReference>
<sequence>MAAKLEELSVTSEELERFKVAFQDARFRELFAQYAEELSDPEIRRRYEQEIREMERERGVDVQFVHPEAGHVLRTCADGRQTCYLNVCSSTVVGKPHSVAGADKEGRLGQHWVLPCTLTLPREEKGPAAGRELIYDVVFHPDTLRLASRSAKFRSMVDLTALSTVAQQFSVVLDTTNVTTLSEPYKGVPQTAVIRKPVAGAAPKPQDPADPLRFPYPYDEKKRSRKPTRPLPMKPHRERPVSLEPTVPRYTIRHRSYPDLQDYRDARDSVPSPVPKELVITVDLPLLSCAEDATLHIKGKELSLESVKPAAYKLQLKLPYLVEDERGTAQFNKIKRQLVVTLPVVQENLPKLVPAHLPAPSPTDGDSPQPSRTADEMTPLCSLPQDHPECPLFTCSQDATTLTLIIHVKDIDKHSVTSEASSYQCEIRFCVQTGNSPYVLFVSFLPQYSLNTHDIAVSVSADNMVIELTKSSECFGPWKNLFFGVNSNSLQERKFINEENVSEFLENGVRPSTIPWSTTVDQPLINVMEMTDKRAHIRLNKPELEEDRLLTDGDQSSGLSGVTNLGSSHSDNTDQSDTDETAEEKWPSPHPAIDCPTSPAAQPPVQLPGTDHSTEDLCTPANELDEDDLPDGAKLVQNPIPNPSRTEQVLRDVASSYSSALVPADHRTQCAFKFDNALLFDLD</sequence>
<dbReference type="InterPro" id="IPR041442">
    <property type="entry name" value="PIH1D1/2/3_CS-like"/>
</dbReference>
<evidence type="ECO:0000256" key="3">
    <source>
        <dbReference type="HAMAP-Rule" id="MF_03069"/>
    </source>
</evidence>
<feature type="region of interest" description="Disordered" evidence="4">
    <location>
        <begin position="353"/>
        <end position="375"/>
    </location>
</feature>
<feature type="region of interest" description="Disordered" evidence="4">
    <location>
        <begin position="546"/>
        <end position="616"/>
    </location>
</feature>
<reference evidence="7" key="1">
    <citation type="submission" date="2023-07" db="EMBL/GenBank/DDBJ databases">
        <authorList>
            <person name="Stuckert A."/>
        </authorList>
    </citation>
    <scope>NUCLEOTIDE SEQUENCE</scope>
</reference>
<keyword evidence="8" id="KW-1185">Reference proteome</keyword>
<feature type="domain" description="PIH1 N-terminal" evidence="5">
    <location>
        <begin position="38"/>
        <end position="199"/>
    </location>
</feature>
<evidence type="ECO:0000259" key="6">
    <source>
        <dbReference type="Pfam" id="PF18201"/>
    </source>
</evidence>
<comment type="similarity">
    <text evidence="3">Belongs to the PIH1 family. Kintoun subfamily.</text>
</comment>
<name>A0ABN9LXE1_9NEOB</name>
<comment type="function">
    <text evidence="3">Required for cytoplasmic pre-assembly of axonemal dyneins, thereby playing a central role in motility in cilia and flagella. Involved in pre-assembly of dynein arm complexes in the cytoplasm before intraflagellar transport loads them for the ciliary compartment.</text>
</comment>
<comment type="caution">
    <text evidence="7">The sequence shown here is derived from an EMBL/GenBank/DDBJ whole genome shotgun (WGS) entry which is preliminary data.</text>
</comment>
<proteinExistence type="inferred from homology"/>
<dbReference type="InterPro" id="IPR034727">
    <property type="entry name" value="Kintoun"/>
</dbReference>
<feature type="domain" description="PIH1D1/2/3 CS-like" evidence="6">
    <location>
        <begin position="246"/>
        <end position="345"/>
    </location>
</feature>
<keyword evidence="1 3" id="KW-0963">Cytoplasm</keyword>
<gene>
    <name evidence="3" type="primary">DNAAF2</name>
    <name evidence="3" type="synonym">KTU</name>
    <name evidence="7" type="ORF">RIMI_LOCUS14298330</name>
</gene>
<comment type="subcellular location">
    <subcellularLocation>
        <location evidence="3">Cytoplasm</location>
    </subcellularLocation>
    <subcellularLocation>
        <location evidence="2">Dynein axonemal particle</location>
    </subcellularLocation>
    <text evidence="3">Localizes in the apical cytoplasm around the gamma-tubulin-positive pericentriolar region, not in the cilia.</text>
</comment>
<evidence type="ECO:0000256" key="2">
    <source>
        <dbReference type="ARBA" id="ARBA00024190"/>
    </source>
</evidence>
<dbReference type="HAMAP" id="MF_03069">
    <property type="entry name" value="Kintoun"/>
    <property type="match status" value="1"/>
</dbReference>
<dbReference type="Pfam" id="PF18201">
    <property type="entry name" value="PIH1_CS"/>
    <property type="match status" value="1"/>
</dbReference>
<feature type="region of interest" description="Disordered" evidence="4">
    <location>
        <begin position="199"/>
        <end position="240"/>
    </location>
</feature>
<dbReference type="PANTHER" id="PTHR22997">
    <property type="entry name" value="PIH1 DOMAIN-CONTAINING PROTEIN 1"/>
    <property type="match status" value="1"/>
</dbReference>